<evidence type="ECO:0000313" key="5">
    <source>
        <dbReference type="Proteomes" id="UP000275652"/>
    </source>
</evidence>
<dbReference type="Proteomes" id="UP000275652">
    <property type="component" value="Unassembled WGS sequence"/>
</dbReference>
<reference evidence="4 5" key="1">
    <citation type="journal article" date="2018" name="J. Invertebr. Pathol.">
        <title>New genotyping method for the causative agent of crayfish plague (Aphanomyces astaci) based on whole genome data.</title>
        <authorList>
            <person name="Minardi D."/>
            <person name="Studholme D.J."/>
            <person name="van der Giezen M."/>
            <person name="Pretto T."/>
            <person name="Oidtmann B."/>
        </authorList>
    </citation>
    <scope>NUCLEOTIDE SEQUENCE [LARGE SCALE GENOMIC DNA]</scope>
    <source>
        <strain evidence="4 5">KB13</strain>
    </source>
</reference>
<protein>
    <recommendedName>
        <fullName evidence="3">DDE Tnp4 domain-containing protein</fullName>
    </recommendedName>
</protein>
<dbReference type="Pfam" id="PF13359">
    <property type="entry name" value="DDE_Tnp_4"/>
    <property type="match status" value="1"/>
</dbReference>
<gene>
    <name evidence="4" type="ORF">DYB28_008245</name>
</gene>
<name>A0A9X8H2J9_APHAT</name>
<evidence type="ECO:0000256" key="1">
    <source>
        <dbReference type="ARBA" id="ARBA00001968"/>
    </source>
</evidence>
<dbReference type="GO" id="GO:0046872">
    <property type="term" value="F:metal ion binding"/>
    <property type="evidence" value="ECO:0007669"/>
    <property type="project" value="UniProtKB-KW"/>
</dbReference>
<evidence type="ECO:0000259" key="3">
    <source>
        <dbReference type="Pfam" id="PF13359"/>
    </source>
</evidence>
<evidence type="ECO:0000313" key="4">
    <source>
        <dbReference type="EMBL" id="RLN85392.1"/>
    </source>
</evidence>
<dbReference type="AlphaFoldDB" id="A0A9X8H2J9"/>
<evidence type="ECO:0000256" key="2">
    <source>
        <dbReference type="ARBA" id="ARBA00022723"/>
    </source>
</evidence>
<proteinExistence type="predicted"/>
<dbReference type="EMBL" id="QUTI01064157">
    <property type="protein sequence ID" value="RLN85392.1"/>
    <property type="molecule type" value="Genomic_DNA"/>
</dbReference>
<keyword evidence="2" id="KW-0479">Metal-binding</keyword>
<dbReference type="InterPro" id="IPR027806">
    <property type="entry name" value="HARBI1_dom"/>
</dbReference>
<accession>A0A9X8H2J9</accession>
<organism evidence="4 5">
    <name type="scientific">Aphanomyces astaci</name>
    <name type="common">Crayfish plague agent</name>
    <dbReference type="NCBI Taxonomy" id="112090"/>
    <lineage>
        <taxon>Eukaryota</taxon>
        <taxon>Sar</taxon>
        <taxon>Stramenopiles</taxon>
        <taxon>Oomycota</taxon>
        <taxon>Saprolegniomycetes</taxon>
        <taxon>Saprolegniales</taxon>
        <taxon>Verrucalvaceae</taxon>
        <taxon>Aphanomyces</taxon>
    </lineage>
</organism>
<comment type="cofactor">
    <cofactor evidence="1">
        <name>a divalent metal cation</name>
        <dbReference type="ChEBI" id="CHEBI:60240"/>
    </cofactor>
</comment>
<sequence length="299" mass="34735">MDKTLQDAGPEGFRVMTNFTPAEFDVLWGIIELPMQARWNEGRGAKTKTSARDAVFIALSVLKHYQSWEKHALDFGFKAPTFQKLVQRTLDVIGLTLCRHFIRMPSMTYLRERDRQFTNYPYALFATDVKFQPCERPGGRFNEKKAWFSGKHKLYGLKLEASVSPQRYCVDVSESHPGATSDLTIMHCAWMSMIVPSRILVENFFGRVCLLWKIAYSTFCWGHEMFSDIQRITFALTNFHVSMMPLRAADGTHYRADTRTTCYGTASPIVTHLLMEMWYWLIEFGLERFRKRPIPIPRS</sequence>
<feature type="domain" description="DDE Tnp4" evidence="3">
    <location>
        <begin position="132"/>
        <end position="186"/>
    </location>
</feature>
<comment type="caution">
    <text evidence="4">The sequence shown here is derived from an EMBL/GenBank/DDBJ whole genome shotgun (WGS) entry which is preliminary data.</text>
</comment>